<reference evidence="2 3" key="1">
    <citation type="submission" date="2015-01" db="EMBL/GenBank/DDBJ databases">
        <title>The Genome Sequence of Ochroconis gallopava CBS43764.</title>
        <authorList>
            <consortium name="The Broad Institute Genomics Platform"/>
            <person name="Cuomo C."/>
            <person name="de Hoog S."/>
            <person name="Gorbushina A."/>
            <person name="Stielow B."/>
            <person name="Teixiera M."/>
            <person name="Abouelleil A."/>
            <person name="Chapman S.B."/>
            <person name="Priest M."/>
            <person name="Young S.K."/>
            <person name="Wortman J."/>
            <person name="Nusbaum C."/>
            <person name="Birren B."/>
        </authorList>
    </citation>
    <scope>NUCLEOTIDE SEQUENCE [LARGE SCALE GENOMIC DNA]</scope>
    <source>
        <strain evidence="2 3">CBS 43764</strain>
    </source>
</reference>
<dbReference type="Proteomes" id="UP000053259">
    <property type="component" value="Unassembled WGS sequence"/>
</dbReference>
<gene>
    <name evidence="2" type="ORF">PV09_04330</name>
</gene>
<dbReference type="InParanoid" id="A0A0D1XPV6"/>
<evidence type="ECO:0000313" key="2">
    <source>
        <dbReference type="EMBL" id="KIW04581.1"/>
    </source>
</evidence>
<dbReference type="PANTHER" id="PTHR37540:SF5">
    <property type="entry name" value="TRANSCRIPTION FACTOR DOMAIN-CONTAINING PROTEIN"/>
    <property type="match status" value="1"/>
</dbReference>
<keyword evidence="3" id="KW-1185">Reference proteome</keyword>
<protein>
    <recommendedName>
        <fullName evidence="4">BZIP domain-containing protein</fullName>
    </recommendedName>
</protein>
<evidence type="ECO:0000313" key="3">
    <source>
        <dbReference type="Proteomes" id="UP000053259"/>
    </source>
</evidence>
<dbReference type="RefSeq" id="XP_016214450.1">
    <property type="nucleotide sequence ID" value="XM_016357658.1"/>
</dbReference>
<evidence type="ECO:0008006" key="4">
    <source>
        <dbReference type="Google" id="ProtNLM"/>
    </source>
</evidence>
<evidence type="ECO:0000256" key="1">
    <source>
        <dbReference type="SAM" id="MobiDB-lite"/>
    </source>
</evidence>
<dbReference type="AlphaFoldDB" id="A0A0D1XPV6"/>
<dbReference type="VEuPathDB" id="FungiDB:PV09_04330"/>
<proteinExistence type="predicted"/>
<dbReference type="OrthoDB" id="3915481at2759"/>
<dbReference type="STRING" id="253628.A0A0D1XPV6"/>
<dbReference type="HOGENOM" id="CLU_506416_0_0_1"/>
<feature type="region of interest" description="Disordered" evidence="1">
    <location>
        <begin position="1"/>
        <end position="74"/>
    </location>
</feature>
<dbReference type="GeneID" id="27312303"/>
<name>A0A0D1XPV6_9PEZI</name>
<organism evidence="2 3">
    <name type="scientific">Verruconis gallopava</name>
    <dbReference type="NCBI Taxonomy" id="253628"/>
    <lineage>
        <taxon>Eukaryota</taxon>
        <taxon>Fungi</taxon>
        <taxon>Dikarya</taxon>
        <taxon>Ascomycota</taxon>
        <taxon>Pezizomycotina</taxon>
        <taxon>Dothideomycetes</taxon>
        <taxon>Pleosporomycetidae</taxon>
        <taxon>Venturiales</taxon>
        <taxon>Sympoventuriaceae</taxon>
        <taxon>Verruconis</taxon>
    </lineage>
</organism>
<accession>A0A0D1XPV6</accession>
<sequence length="538" mass="60752">MSSFAFIDVGEPSADRRRRNANQARSLVMTQRRRRERVLKNASARSEQQIAASEKDDEVEAPLTHPQGRSPPVFLTTWNENTTDVFYSALLRQGLQSEGLSNSSILESSLEALRGYNKPVTIHMHKLINHVIQIIWPKYWPSKDLGQASPLVNEWWPMFSHNPAVFHGFLYAAAVHHDDLLGRTEISQSREILLHKHEAFKRLQVAINDIRRPEAINESFVLAMAYLGMESDEHDRDRESVESCPFNAPGILQSIQWTRHYAYAKENAHIQAATRLIGLKGGLDGLSLPLAKSMAINDLQIAAKYIRKPVFPFWDIAEIVRAFEDPNVNAVPEDTNQLPTCLGFQSLLSLGLPLQLSGILRRTALISRKIDFYSRGELLQADFHVLLCERNYVHHNLLSTPSAIEIGLVNQEHHIYECCRIGGLLFSTGVLYPLPPSTGAPNRLVQIAKRVVESISLETCMLGGGKLLIWMIVLAAIMARDTIERPWFLKRLKAMLAMENITSWSDLKSALVTFLWMDSACDDAAKCLYEDLSRPPFL</sequence>
<dbReference type="EMBL" id="KN847540">
    <property type="protein sequence ID" value="KIW04581.1"/>
    <property type="molecule type" value="Genomic_DNA"/>
</dbReference>
<dbReference type="PANTHER" id="PTHR37540">
    <property type="entry name" value="TRANSCRIPTION FACTOR (ACR-2), PUTATIVE-RELATED-RELATED"/>
    <property type="match status" value="1"/>
</dbReference>